<dbReference type="GO" id="GO:0006325">
    <property type="term" value="P:chromatin organization"/>
    <property type="evidence" value="ECO:0007669"/>
    <property type="project" value="UniProtKB-ARBA"/>
</dbReference>
<feature type="domain" description="HMG box" evidence="7">
    <location>
        <begin position="37"/>
        <end position="100"/>
    </location>
</feature>
<sequence length="100" mass="11371">MKGGKSNDDHSKNNKRKLAVNNTTTTKLKTANDPNKPMRPLSPFFMFMTEFRRRFQEEHPHNKSIATMGKAGGTKWKAMSDAVSSTCFNMFIGIKTSDWI</sequence>
<dbReference type="InterPro" id="IPR031061">
    <property type="entry name" value="HMGB_plant"/>
</dbReference>
<name>A0AAD8KDQ1_TARER</name>
<dbReference type="SUPFAM" id="SSF47095">
    <property type="entry name" value="HMG-box"/>
    <property type="match status" value="1"/>
</dbReference>
<accession>A0AAD8KDQ1</accession>
<keyword evidence="9" id="KW-1185">Reference proteome</keyword>
<evidence type="ECO:0000256" key="3">
    <source>
        <dbReference type="ARBA" id="ARBA00023125"/>
    </source>
</evidence>
<dbReference type="Proteomes" id="UP001229421">
    <property type="component" value="Unassembled WGS sequence"/>
</dbReference>
<dbReference type="AlphaFoldDB" id="A0AAD8KDQ1"/>
<feature type="DNA-binding region" description="HMG box" evidence="5">
    <location>
        <begin position="37"/>
        <end position="100"/>
    </location>
</feature>
<dbReference type="InterPro" id="IPR009071">
    <property type="entry name" value="HMG_box_dom"/>
</dbReference>
<dbReference type="PANTHER" id="PTHR46261">
    <property type="entry name" value="HIGH MOBILITY GROUP B PROTEIN 4-RELATED"/>
    <property type="match status" value="1"/>
</dbReference>
<dbReference type="GO" id="GO:0030527">
    <property type="term" value="F:structural constituent of chromatin"/>
    <property type="evidence" value="ECO:0007669"/>
    <property type="project" value="UniProtKB-ARBA"/>
</dbReference>
<organism evidence="8 9">
    <name type="scientific">Tagetes erecta</name>
    <name type="common">African marigold</name>
    <dbReference type="NCBI Taxonomy" id="13708"/>
    <lineage>
        <taxon>Eukaryota</taxon>
        <taxon>Viridiplantae</taxon>
        <taxon>Streptophyta</taxon>
        <taxon>Embryophyta</taxon>
        <taxon>Tracheophyta</taxon>
        <taxon>Spermatophyta</taxon>
        <taxon>Magnoliopsida</taxon>
        <taxon>eudicotyledons</taxon>
        <taxon>Gunneridae</taxon>
        <taxon>Pentapetalae</taxon>
        <taxon>asterids</taxon>
        <taxon>campanulids</taxon>
        <taxon>Asterales</taxon>
        <taxon>Asteraceae</taxon>
        <taxon>Asteroideae</taxon>
        <taxon>Heliantheae alliance</taxon>
        <taxon>Tageteae</taxon>
        <taxon>Tagetes</taxon>
    </lineage>
</organism>
<reference evidence="8" key="1">
    <citation type="journal article" date="2023" name="bioRxiv">
        <title>Improved chromosome-level genome assembly for marigold (Tagetes erecta).</title>
        <authorList>
            <person name="Jiang F."/>
            <person name="Yuan L."/>
            <person name="Wang S."/>
            <person name="Wang H."/>
            <person name="Xu D."/>
            <person name="Wang A."/>
            <person name="Fan W."/>
        </authorList>
    </citation>
    <scope>NUCLEOTIDE SEQUENCE</scope>
    <source>
        <strain evidence="8">WSJ</strain>
        <tissue evidence="8">Leaf</tissue>
    </source>
</reference>
<feature type="region of interest" description="Disordered" evidence="6">
    <location>
        <begin position="1"/>
        <end position="41"/>
    </location>
</feature>
<evidence type="ECO:0000256" key="4">
    <source>
        <dbReference type="ARBA" id="ARBA00023242"/>
    </source>
</evidence>
<comment type="caution">
    <text evidence="8">The sequence shown here is derived from an EMBL/GenBank/DDBJ whole genome shotgun (WGS) entry which is preliminary data.</text>
</comment>
<evidence type="ECO:0000256" key="6">
    <source>
        <dbReference type="SAM" id="MobiDB-lite"/>
    </source>
</evidence>
<evidence type="ECO:0000313" key="8">
    <source>
        <dbReference type="EMBL" id="KAK1419708.1"/>
    </source>
</evidence>
<dbReference type="GO" id="GO:0003677">
    <property type="term" value="F:DNA binding"/>
    <property type="evidence" value="ECO:0007669"/>
    <property type="project" value="UniProtKB-UniRule"/>
</dbReference>
<evidence type="ECO:0000256" key="1">
    <source>
        <dbReference type="ARBA" id="ARBA00004123"/>
    </source>
</evidence>
<feature type="compositionally biased region" description="Low complexity" evidence="6">
    <location>
        <begin position="19"/>
        <end position="32"/>
    </location>
</feature>
<keyword evidence="4 5" id="KW-0539">Nucleus</keyword>
<protein>
    <recommendedName>
        <fullName evidence="7">HMG box domain-containing protein</fullName>
    </recommendedName>
</protein>
<dbReference type="PROSITE" id="PS50118">
    <property type="entry name" value="HMG_BOX_2"/>
    <property type="match status" value="1"/>
</dbReference>
<dbReference type="Pfam" id="PF00505">
    <property type="entry name" value="HMG_box"/>
    <property type="match status" value="1"/>
</dbReference>
<feature type="compositionally biased region" description="Basic and acidic residues" evidence="6">
    <location>
        <begin position="1"/>
        <end position="12"/>
    </location>
</feature>
<keyword evidence="3 5" id="KW-0238">DNA-binding</keyword>
<dbReference type="PANTHER" id="PTHR46261:SF18">
    <property type="entry name" value="DNA-BINDING PROTEIN MNB1B"/>
    <property type="match status" value="1"/>
</dbReference>
<dbReference type="Gene3D" id="1.10.30.10">
    <property type="entry name" value="High mobility group box domain"/>
    <property type="match status" value="1"/>
</dbReference>
<gene>
    <name evidence="8" type="ORF">QVD17_28982</name>
</gene>
<dbReference type="InterPro" id="IPR036910">
    <property type="entry name" value="HMG_box_dom_sf"/>
</dbReference>
<proteinExistence type="inferred from homology"/>
<evidence type="ECO:0000313" key="9">
    <source>
        <dbReference type="Proteomes" id="UP001229421"/>
    </source>
</evidence>
<evidence type="ECO:0000256" key="2">
    <source>
        <dbReference type="ARBA" id="ARBA00008774"/>
    </source>
</evidence>
<dbReference type="GO" id="GO:0003682">
    <property type="term" value="F:chromatin binding"/>
    <property type="evidence" value="ECO:0007669"/>
    <property type="project" value="UniProtKB-ARBA"/>
</dbReference>
<evidence type="ECO:0000256" key="5">
    <source>
        <dbReference type="PROSITE-ProRule" id="PRU00267"/>
    </source>
</evidence>
<dbReference type="EMBL" id="JAUHHV010000007">
    <property type="protein sequence ID" value="KAK1419708.1"/>
    <property type="molecule type" value="Genomic_DNA"/>
</dbReference>
<evidence type="ECO:0000259" key="7">
    <source>
        <dbReference type="PROSITE" id="PS50118"/>
    </source>
</evidence>
<comment type="similarity">
    <text evidence="2">Belongs to the HMGB family.</text>
</comment>
<dbReference type="GO" id="GO:0005634">
    <property type="term" value="C:nucleus"/>
    <property type="evidence" value="ECO:0007669"/>
    <property type="project" value="UniProtKB-SubCell"/>
</dbReference>
<comment type="subcellular location">
    <subcellularLocation>
        <location evidence="1">Nucleus</location>
    </subcellularLocation>
</comment>
<dbReference type="GO" id="GO:0000785">
    <property type="term" value="C:chromatin"/>
    <property type="evidence" value="ECO:0007669"/>
    <property type="project" value="UniProtKB-ARBA"/>
</dbReference>